<protein>
    <submittedName>
        <fullName evidence="1">Uncharacterized protein</fullName>
    </submittedName>
</protein>
<feature type="non-terminal residue" evidence="1">
    <location>
        <position position="1"/>
    </location>
</feature>
<gene>
    <name evidence="1" type="ORF">METZ01_LOCUS312969</name>
</gene>
<dbReference type="EMBL" id="UINC01100221">
    <property type="protein sequence ID" value="SVC60115.1"/>
    <property type="molecule type" value="Genomic_DNA"/>
</dbReference>
<proteinExistence type="predicted"/>
<organism evidence="1">
    <name type="scientific">marine metagenome</name>
    <dbReference type="NCBI Taxonomy" id="408172"/>
    <lineage>
        <taxon>unclassified sequences</taxon>
        <taxon>metagenomes</taxon>
        <taxon>ecological metagenomes</taxon>
    </lineage>
</organism>
<accession>A0A382NIH3</accession>
<name>A0A382NIH3_9ZZZZ</name>
<dbReference type="AlphaFoldDB" id="A0A382NIH3"/>
<reference evidence="1" key="1">
    <citation type="submission" date="2018-05" db="EMBL/GenBank/DDBJ databases">
        <authorList>
            <person name="Lanie J.A."/>
            <person name="Ng W.-L."/>
            <person name="Kazmierczak K.M."/>
            <person name="Andrzejewski T.M."/>
            <person name="Davidsen T.M."/>
            <person name="Wayne K.J."/>
            <person name="Tettelin H."/>
            <person name="Glass J.I."/>
            <person name="Rusch D."/>
            <person name="Podicherti R."/>
            <person name="Tsui H.-C.T."/>
            <person name="Winkler M.E."/>
        </authorList>
    </citation>
    <scope>NUCLEOTIDE SEQUENCE</scope>
</reference>
<evidence type="ECO:0000313" key="1">
    <source>
        <dbReference type="EMBL" id="SVC60115.1"/>
    </source>
</evidence>
<sequence length="343" mass="39298">DEILAEQRGRSHLYRRKPKGRTMSESGIKRSLEVFNAPTHSGERFRNNARIGERRERISQVLIDKKNASKPISEFISSQCQLAMDEGDSSGEALFYPISDELLAALIVSGGAKTAMGSLENYHKWYQENFNFFPETQSNMSVDWLKQWHFEMPSLDLCRHISGHWVSGVSTGPWSYRRGFILQLPTASLICNEREAMELIDYAFSRISKAIKKNYNGPFKSYISHGMYDSWKRDSGDRKMVQGYVKQANYRIALGGDGWGDDFFSQYGTLDDDENLEKHTTLGLLIRKYPSLMSVIEKYGWISVGGKFGVNEDGEFLHDDDEEDDDFIQCSPCFWHLSRSTIP</sequence>